<feature type="region of interest" description="Disordered" evidence="1">
    <location>
        <begin position="234"/>
        <end position="344"/>
    </location>
</feature>
<name>A0AAP0D0J5_9ASTR</name>
<dbReference type="CDD" id="cd06257">
    <property type="entry name" value="DnaJ"/>
    <property type="match status" value="1"/>
</dbReference>
<dbReference type="PANTHER" id="PTHR45089">
    <property type="entry name" value="DNAJ HEAT SHOCK AMINO-TERMINAL DOMAIN PROTEIN-RELATED"/>
    <property type="match status" value="1"/>
</dbReference>
<dbReference type="PRINTS" id="PR00625">
    <property type="entry name" value="JDOMAIN"/>
</dbReference>
<organism evidence="3 4">
    <name type="scientific">Deinandra increscens subsp. villosa</name>
    <dbReference type="NCBI Taxonomy" id="3103831"/>
    <lineage>
        <taxon>Eukaryota</taxon>
        <taxon>Viridiplantae</taxon>
        <taxon>Streptophyta</taxon>
        <taxon>Embryophyta</taxon>
        <taxon>Tracheophyta</taxon>
        <taxon>Spermatophyta</taxon>
        <taxon>Magnoliopsida</taxon>
        <taxon>eudicotyledons</taxon>
        <taxon>Gunneridae</taxon>
        <taxon>Pentapetalae</taxon>
        <taxon>asterids</taxon>
        <taxon>campanulids</taxon>
        <taxon>Asterales</taxon>
        <taxon>Asteraceae</taxon>
        <taxon>Asteroideae</taxon>
        <taxon>Heliantheae alliance</taxon>
        <taxon>Madieae</taxon>
        <taxon>Madiinae</taxon>
        <taxon>Deinandra</taxon>
    </lineage>
</organism>
<accession>A0AAP0D0J5</accession>
<feature type="domain" description="J" evidence="2">
    <location>
        <begin position="67"/>
        <end position="131"/>
    </location>
</feature>
<dbReference type="AlphaFoldDB" id="A0AAP0D0J5"/>
<dbReference type="Pfam" id="PF00226">
    <property type="entry name" value="DnaJ"/>
    <property type="match status" value="1"/>
</dbReference>
<reference evidence="3 4" key="1">
    <citation type="submission" date="2024-04" db="EMBL/GenBank/DDBJ databases">
        <title>The reference genome of an endangered Asteraceae, Deinandra increscens subsp. villosa, native to the Central Coast of California.</title>
        <authorList>
            <person name="Guilliams M."/>
            <person name="Hasenstab-Lehman K."/>
            <person name="Meyer R."/>
            <person name="Mcevoy S."/>
        </authorList>
    </citation>
    <scope>NUCLEOTIDE SEQUENCE [LARGE SCALE GENOMIC DNA]</scope>
    <source>
        <tissue evidence="3">Leaf</tissue>
    </source>
</reference>
<protein>
    <recommendedName>
        <fullName evidence="2">J domain-containing protein</fullName>
    </recommendedName>
</protein>
<dbReference type="Gene3D" id="1.10.287.110">
    <property type="entry name" value="DnaJ domain"/>
    <property type="match status" value="1"/>
</dbReference>
<proteinExistence type="predicted"/>
<dbReference type="EMBL" id="JBCNJP010000016">
    <property type="protein sequence ID" value="KAK9065526.1"/>
    <property type="molecule type" value="Genomic_DNA"/>
</dbReference>
<dbReference type="PANTHER" id="PTHR45089:SF24">
    <property type="entry name" value="DNAJ HEAT SHOCK N-TERMINAL DOMAIN-CONTAINING PROTEIN"/>
    <property type="match status" value="1"/>
</dbReference>
<feature type="region of interest" description="Disordered" evidence="1">
    <location>
        <begin position="140"/>
        <end position="163"/>
    </location>
</feature>
<dbReference type="InterPro" id="IPR036869">
    <property type="entry name" value="J_dom_sf"/>
</dbReference>
<keyword evidence="4" id="KW-1185">Reference proteome</keyword>
<evidence type="ECO:0000313" key="3">
    <source>
        <dbReference type="EMBL" id="KAK9065526.1"/>
    </source>
</evidence>
<dbReference type="PROSITE" id="PS50076">
    <property type="entry name" value="DNAJ_2"/>
    <property type="match status" value="1"/>
</dbReference>
<dbReference type="SMART" id="SM00271">
    <property type="entry name" value="DnaJ"/>
    <property type="match status" value="1"/>
</dbReference>
<dbReference type="Pfam" id="PF11926">
    <property type="entry name" value="DUF3444"/>
    <property type="match status" value="1"/>
</dbReference>
<feature type="compositionally biased region" description="Acidic residues" evidence="1">
    <location>
        <begin position="316"/>
        <end position="328"/>
    </location>
</feature>
<sequence length="380" mass="43144">MDCNKEEAVRAKELAEKKMEIKDFSGALKIAVKAQQLYPELENVSQLILVCEVHCSAEKKSYGTDKDWYGILKVEPTADDTCIKKQYRKLALLLHPDKNNFSGSTDAFKLIGEAQRVLLDREKRMVHDSKRKAFGNISASGWIPKQPPSRPSNPQQHHPWNHVHPVNLTGNRPTNSQFTHQRAPTGIGGHLSVFWTVCPFCKIRYHFYRDMLNKVVSCQGCMRSFFAYESNAQGAPAAPTTNINQTRHPYNNVSPNSAQKRGFTAKPVFEKKEPPKAQGNANRKRKKRMEESSESSDSSESSESEEDVNSMPESESGSESDDDTEETEPAVFDCPDPEFSDFDKHKKEECFRTGQIWACYDTEDAMPRFYALIKENIPRV</sequence>
<evidence type="ECO:0000313" key="4">
    <source>
        <dbReference type="Proteomes" id="UP001408789"/>
    </source>
</evidence>
<dbReference type="InterPro" id="IPR024593">
    <property type="entry name" value="DUF3444"/>
</dbReference>
<comment type="caution">
    <text evidence="3">The sequence shown here is derived from an EMBL/GenBank/DDBJ whole genome shotgun (WGS) entry which is preliminary data.</text>
</comment>
<dbReference type="SUPFAM" id="SSF46565">
    <property type="entry name" value="Chaperone J-domain"/>
    <property type="match status" value="1"/>
</dbReference>
<gene>
    <name evidence="3" type="ORF">SSX86_014927</name>
</gene>
<dbReference type="Proteomes" id="UP001408789">
    <property type="component" value="Unassembled WGS sequence"/>
</dbReference>
<dbReference type="InterPro" id="IPR001623">
    <property type="entry name" value="DnaJ_domain"/>
</dbReference>
<evidence type="ECO:0000256" key="1">
    <source>
        <dbReference type="SAM" id="MobiDB-lite"/>
    </source>
</evidence>
<evidence type="ECO:0000259" key="2">
    <source>
        <dbReference type="PROSITE" id="PS50076"/>
    </source>
</evidence>
<feature type="compositionally biased region" description="Polar residues" evidence="1">
    <location>
        <begin position="239"/>
        <end position="259"/>
    </location>
</feature>